<keyword evidence="8" id="KW-1185">Reference proteome</keyword>
<accession>A0AAD5TZN9</accession>
<evidence type="ECO:0000313" key="8">
    <source>
        <dbReference type="Proteomes" id="UP001211065"/>
    </source>
</evidence>
<feature type="non-terminal residue" evidence="7">
    <location>
        <position position="244"/>
    </location>
</feature>
<proteinExistence type="predicted"/>
<dbReference type="FunFam" id="3.30.160.60:FF:000446">
    <property type="entry name" value="Zinc finger protein"/>
    <property type="match status" value="1"/>
</dbReference>
<dbReference type="PANTHER" id="PTHR23235:SF120">
    <property type="entry name" value="KRUPPEL-LIKE FACTOR 15"/>
    <property type="match status" value="1"/>
</dbReference>
<dbReference type="Gene3D" id="3.30.160.60">
    <property type="entry name" value="Classic Zinc Finger"/>
    <property type="match status" value="3"/>
</dbReference>
<keyword evidence="2" id="KW-0677">Repeat</keyword>
<evidence type="ECO:0000313" key="7">
    <source>
        <dbReference type="EMBL" id="KAJ3214710.1"/>
    </source>
</evidence>
<dbReference type="GO" id="GO:0000981">
    <property type="term" value="F:DNA-binding transcription factor activity, RNA polymerase II-specific"/>
    <property type="evidence" value="ECO:0007669"/>
    <property type="project" value="TreeGrafter"/>
</dbReference>
<evidence type="ECO:0000256" key="5">
    <source>
        <dbReference type="PROSITE-ProRule" id="PRU00042"/>
    </source>
</evidence>
<dbReference type="SMART" id="SM00355">
    <property type="entry name" value="ZnF_C2H2"/>
    <property type="match status" value="3"/>
</dbReference>
<dbReference type="PROSITE" id="PS50157">
    <property type="entry name" value="ZINC_FINGER_C2H2_2"/>
    <property type="match status" value="2"/>
</dbReference>
<organism evidence="7 8">
    <name type="scientific">Clydaea vesicula</name>
    <dbReference type="NCBI Taxonomy" id="447962"/>
    <lineage>
        <taxon>Eukaryota</taxon>
        <taxon>Fungi</taxon>
        <taxon>Fungi incertae sedis</taxon>
        <taxon>Chytridiomycota</taxon>
        <taxon>Chytridiomycota incertae sedis</taxon>
        <taxon>Chytridiomycetes</taxon>
        <taxon>Lobulomycetales</taxon>
        <taxon>Lobulomycetaceae</taxon>
        <taxon>Clydaea</taxon>
    </lineage>
</organism>
<evidence type="ECO:0000256" key="2">
    <source>
        <dbReference type="ARBA" id="ARBA00022737"/>
    </source>
</evidence>
<dbReference type="AlphaFoldDB" id="A0AAD5TZN9"/>
<dbReference type="GO" id="GO:0008270">
    <property type="term" value="F:zinc ion binding"/>
    <property type="evidence" value="ECO:0007669"/>
    <property type="project" value="UniProtKB-KW"/>
</dbReference>
<gene>
    <name evidence="7" type="ORF">HK099_006696</name>
</gene>
<dbReference type="PROSITE" id="PS00028">
    <property type="entry name" value="ZINC_FINGER_C2H2_1"/>
    <property type="match status" value="1"/>
</dbReference>
<feature type="domain" description="C2H2-type" evidence="6">
    <location>
        <begin position="223"/>
        <end position="244"/>
    </location>
</feature>
<keyword evidence="3 5" id="KW-0863">Zinc-finger</keyword>
<dbReference type="Proteomes" id="UP001211065">
    <property type="component" value="Unassembled WGS sequence"/>
</dbReference>
<name>A0AAD5TZN9_9FUNG</name>
<comment type="caution">
    <text evidence="7">The sequence shown here is derived from an EMBL/GenBank/DDBJ whole genome shotgun (WGS) entry which is preliminary data.</text>
</comment>
<keyword evidence="4" id="KW-0862">Zinc</keyword>
<feature type="domain" description="C2H2-type" evidence="6">
    <location>
        <begin position="152"/>
        <end position="179"/>
    </location>
</feature>
<evidence type="ECO:0000256" key="1">
    <source>
        <dbReference type="ARBA" id="ARBA00022723"/>
    </source>
</evidence>
<dbReference type="InterPro" id="IPR013087">
    <property type="entry name" value="Znf_C2H2_type"/>
</dbReference>
<dbReference type="FunFam" id="3.30.160.60:FF:000688">
    <property type="entry name" value="zinc finger protein 197 isoform X1"/>
    <property type="match status" value="1"/>
</dbReference>
<evidence type="ECO:0000256" key="4">
    <source>
        <dbReference type="ARBA" id="ARBA00022833"/>
    </source>
</evidence>
<reference evidence="7" key="1">
    <citation type="submission" date="2020-05" db="EMBL/GenBank/DDBJ databases">
        <title>Phylogenomic resolution of chytrid fungi.</title>
        <authorList>
            <person name="Stajich J.E."/>
            <person name="Amses K."/>
            <person name="Simmons R."/>
            <person name="Seto K."/>
            <person name="Myers J."/>
            <person name="Bonds A."/>
            <person name="Quandt C.A."/>
            <person name="Barry K."/>
            <person name="Liu P."/>
            <person name="Grigoriev I."/>
            <person name="Longcore J.E."/>
            <person name="James T.Y."/>
        </authorList>
    </citation>
    <scope>NUCLEOTIDE SEQUENCE</scope>
    <source>
        <strain evidence="7">JEL0476</strain>
    </source>
</reference>
<evidence type="ECO:0000256" key="3">
    <source>
        <dbReference type="ARBA" id="ARBA00022771"/>
    </source>
</evidence>
<evidence type="ECO:0000259" key="6">
    <source>
        <dbReference type="PROSITE" id="PS50157"/>
    </source>
</evidence>
<dbReference type="Pfam" id="PF00096">
    <property type="entry name" value="zf-C2H2"/>
    <property type="match status" value="2"/>
</dbReference>
<protein>
    <recommendedName>
        <fullName evidence="6">C2H2-type domain-containing protein</fullName>
    </recommendedName>
</protein>
<dbReference type="GO" id="GO:0000978">
    <property type="term" value="F:RNA polymerase II cis-regulatory region sequence-specific DNA binding"/>
    <property type="evidence" value="ECO:0007669"/>
    <property type="project" value="TreeGrafter"/>
</dbReference>
<dbReference type="PANTHER" id="PTHR23235">
    <property type="entry name" value="KRUEPPEL-LIKE TRANSCRIPTION FACTOR"/>
    <property type="match status" value="1"/>
</dbReference>
<keyword evidence="1" id="KW-0479">Metal-binding</keyword>
<dbReference type="SUPFAM" id="SSF57667">
    <property type="entry name" value="beta-beta-alpha zinc fingers"/>
    <property type="match status" value="2"/>
</dbReference>
<dbReference type="EMBL" id="JADGJW010000598">
    <property type="protein sequence ID" value="KAJ3214710.1"/>
    <property type="molecule type" value="Genomic_DNA"/>
</dbReference>
<sequence>MNISCLINHQNLHQQHKTKSVGQVVEPLLNSLLDYFPDKLSQQRFGKTNPAAFKLNNDQNTISSPNLRQQRLSFQKLHINTKLNFPEASYKTPLSANSPTTNSILDSSTSSISPLENSFSLKKLVAPPSPVSSISNHEDSANDLTNDDEYPFTCTSCPKKFRKLVHLKSHRRIHDIKKPFKCNECNQTFLRKHGNFYIYKHILTKLSADLRRHEKIHEGVKPYVCKRCGRAFARKDGLRRHEAM</sequence>
<dbReference type="InterPro" id="IPR036236">
    <property type="entry name" value="Znf_C2H2_sf"/>
</dbReference>